<dbReference type="RefSeq" id="WP_015641195.1">
    <property type="nucleotide sequence ID" value="NC_021219.1"/>
</dbReference>
<dbReference type="EMBL" id="CP005957">
    <property type="protein sequence ID" value="AGL61744.1"/>
    <property type="molecule type" value="Genomic_DNA"/>
</dbReference>
<name>R4PLQ7_9BACT</name>
<accession>R4PLQ7</accession>
<dbReference type="AlphaFoldDB" id="R4PLQ7"/>
<sequence>MSHQPEAVRVPYLLRPLTIDTMDEQRPYYVRPGSISIAPDSGALTLQGGEKLKPASLRPPVMLGYVGIMLVTLFEGDDCTPVRGYVADLRRIANGNLFDTGTTADMPGDQEEANYWEETRKAERPIVACISRAAIKGAELIFDGDPRFEPATRELAALADKLEEELKKEQLKKAKKMRIPKSLKDTPSAGGSDDDPGDKEPLSPPSDNPDDSGKGGTKLKVRKHGRSVELETLEDD</sequence>
<organism evidence="2 3">
    <name type="scientific">Candidatus Saccharimonas aalborgensis</name>
    <dbReference type="NCBI Taxonomy" id="1332188"/>
    <lineage>
        <taxon>Bacteria</taxon>
        <taxon>Candidatus Saccharimonadota</taxon>
        <taxon>Candidatus Saccharimonadia</taxon>
        <taxon>Candidatus Saccharimonadales</taxon>
        <taxon>Candidatus Saccharimonadaceae</taxon>
        <taxon>Candidatus Saccharimonas</taxon>
    </lineage>
</organism>
<evidence type="ECO:0000313" key="2">
    <source>
        <dbReference type="EMBL" id="AGL61744.1"/>
    </source>
</evidence>
<evidence type="ECO:0000313" key="3">
    <source>
        <dbReference type="Proteomes" id="UP000013893"/>
    </source>
</evidence>
<protein>
    <submittedName>
        <fullName evidence="2">Uncharacterized protein</fullName>
    </submittedName>
</protein>
<reference evidence="2 3" key="1">
    <citation type="journal article" date="2013" name="Nat. Biotechnol.">
        <title>Genome sequences of rare, uncultured bacteria obtained by differential coverage binning of multiple metagenomes.</title>
        <authorList>
            <person name="Albertsen M."/>
            <person name="Hugenholtz P."/>
            <person name="Skarshewski A."/>
            <person name="Nielsen K.L."/>
            <person name="Tyson G.W."/>
            <person name="Nielsen P.H."/>
        </authorList>
    </citation>
    <scope>NUCLEOTIDE SEQUENCE [LARGE SCALE GENOMIC DNA]</scope>
    <source>
        <strain evidence="2">TM71</strain>
    </source>
</reference>
<proteinExistence type="predicted"/>
<dbReference type="HOGENOM" id="CLU_1173734_0_0_0"/>
<dbReference type="KEGG" id="saal:L336_0033"/>
<keyword evidence="3" id="KW-1185">Reference proteome</keyword>
<evidence type="ECO:0000256" key="1">
    <source>
        <dbReference type="SAM" id="MobiDB-lite"/>
    </source>
</evidence>
<dbReference type="STRING" id="1332188.L336_0033"/>
<dbReference type="Proteomes" id="UP000013893">
    <property type="component" value="Chromosome"/>
</dbReference>
<feature type="region of interest" description="Disordered" evidence="1">
    <location>
        <begin position="171"/>
        <end position="236"/>
    </location>
</feature>
<gene>
    <name evidence="2" type="ORF">L336_0033</name>
</gene>